<name>A0A1L9VAR9_ASPGL</name>
<reference evidence="2" key="1">
    <citation type="journal article" date="2017" name="Genome Biol.">
        <title>Comparative genomics reveals high biological diversity and specific adaptations in the industrially and medically important fungal genus Aspergillus.</title>
        <authorList>
            <person name="de Vries R.P."/>
            <person name="Riley R."/>
            <person name="Wiebenga A."/>
            <person name="Aguilar-Osorio G."/>
            <person name="Amillis S."/>
            <person name="Uchima C.A."/>
            <person name="Anderluh G."/>
            <person name="Asadollahi M."/>
            <person name="Askin M."/>
            <person name="Barry K."/>
            <person name="Battaglia E."/>
            <person name="Bayram O."/>
            <person name="Benocci T."/>
            <person name="Braus-Stromeyer S.A."/>
            <person name="Caldana C."/>
            <person name="Canovas D."/>
            <person name="Cerqueira G.C."/>
            <person name="Chen F."/>
            <person name="Chen W."/>
            <person name="Choi C."/>
            <person name="Clum A."/>
            <person name="Dos Santos R.A."/>
            <person name="Damasio A.R."/>
            <person name="Diallinas G."/>
            <person name="Emri T."/>
            <person name="Fekete E."/>
            <person name="Flipphi M."/>
            <person name="Freyberg S."/>
            <person name="Gallo A."/>
            <person name="Gournas C."/>
            <person name="Habgood R."/>
            <person name="Hainaut M."/>
            <person name="Harispe M.L."/>
            <person name="Henrissat B."/>
            <person name="Hilden K.S."/>
            <person name="Hope R."/>
            <person name="Hossain A."/>
            <person name="Karabika E."/>
            <person name="Karaffa L."/>
            <person name="Karanyi Z."/>
            <person name="Krasevec N."/>
            <person name="Kuo A."/>
            <person name="Kusch H."/>
            <person name="LaButti K."/>
            <person name="Lagendijk E.L."/>
            <person name="Lapidus A."/>
            <person name="Levasseur A."/>
            <person name="Lindquist E."/>
            <person name="Lipzen A."/>
            <person name="Logrieco A.F."/>
            <person name="MacCabe A."/>
            <person name="Maekelae M.R."/>
            <person name="Malavazi I."/>
            <person name="Melin P."/>
            <person name="Meyer V."/>
            <person name="Mielnichuk N."/>
            <person name="Miskei M."/>
            <person name="Molnar A.P."/>
            <person name="Mule G."/>
            <person name="Ngan C.Y."/>
            <person name="Orejas M."/>
            <person name="Orosz E."/>
            <person name="Ouedraogo J.P."/>
            <person name="Overkamp K.M."/>
            <person name="Park H.-S."/>
            <person name="Perrone G."/>
            <person name="Piumi F."/>
            <person name="Punt P.J."/>
            <person name="Ram A.F."/>
            <person name="Ramon A."/>
            <person name="Rauscher S."/>
            <person name="Record E."/>
            <person name="Riano-Pachon D.M."/>
            <person name="Robert V."/>
            <person name="Roehrig J."/>
            <person name="Ruller R."/>
            <person name="Salamov A."/>
            <person name="Salih N.S."/>
            <person name="Samson R.A."/>
            <person name="Sandor E."/>
            <person name="Sanguinetti M."/>
            <person name="Schuetze T."/>
            <person name="Sepcic K."/>
            <person name="Shelest E."/>
            <person name="Sherlock G."/>
            <person name="Sophianopoulou V."/>
            <person name="Squina F.M."/>
            <person name="Sun H."/>
            <person name="Susca A."/>
            <person name="Todd R.B."/>
            <person name="Tsang A."/>
            <person name="Unkles S.E."/>
            <person name="van de Wiele N."/>
            <person name="van Rossen-Uffink D."/>
            <person name="Oliveira J.V."/>
            <person name="Vesth T.C."/>
            <person name="Visser J."/>
            <person name="Yu J.-H."/>
            <person name="Zhou M."/>
            <person name="Andersen M.R."/>
            <person name="Archer D.B."/>
            <person name="Baker S.E."/>
            <person name="Benoit I."/>
            <person name="Brakhage A.A."/>
            <person name="Braus G.H."/>
            <person name="Fischer R."/>
            <person name="Frisvad J.C."/>
            <person name="Goldman G.H."/>
            <person name="Houbraken J."/>
            <person name="Oakley B."/>
            <person name="Pocsi I."/>
            <person name="Scazzocchio C."/>
            <person name="Seiboth B."/>
            <person name="vanKuyk P.A."/>
            <person name="Wortman J."/>
            <person name="Dyer P.S."/>
            <person name="Grigoriev I.V."/>
        </authorList>
    </citation>
    <scope>NUCLEOTIDE SEQUENCE [LARGE SCALE GENOMIC DNA]</scope>
    <source>
        <strain evidence="2">CBS 516.65</strain>
    </source>
</reference>
<dbReference type="VEuPathDB" id="FungiDB:ASPGLDRAFT_51013"/>
<dbReference type="STRING" id="1160497.A0A1L9VAR9"/>
<dbReference type="RefSeq" id="XP_022397722.1">
    <property type="nucleotide sequence ID" value="XM_022547432.1"/>
</dbReference>
<dbReference type="GeneID" id="34463693"/>
<dbReference type="Proteomes" id="UP000184300">
    <property type="component" value="Unassembled WGS sequence"/>
</dbReference>
<dbReference type="OrthoDB" id="5377405at2759"/>
<dbReference type="AlphaFoldDB" id="A0A1L9VAR9"/>
<evidence type="ECO:0000313" key="1">
    <source>
        <dbReference type="EMBL" id="OJJ81024.1"/>
    </source>
</evidence>
<keyword evidence="2" id="KW-1185">Reference proteome</keyword>
<dbReference type="EMBL" id="KV878908">
    <property type="protein sequence ID" value="OJJ81024.1"/>
    <property type="molecule type" value="Genomic_DNA"/>
</dbReference>
<sequence length="419" mass="46779">MTHAGVLIYRSILYLSQAPFRYSNPKSLTFDSLMRAIVWMDFERSQNVYDESADTRSRTPADSRRLLFQRFATTHDGNILLFNAKDARKKAQRRAFEFPGTINEAQRQKFAKINFDEDGDEMLHDVLDALFVAQPTLIWMGPITRDAFRPLAKELHGGESLYHLSIPQKEFRTAVKLLLFTYFGPPTIPIEQLSNLDHVVNCLVRSFVQIPDVGITWDMFDQAVSKATPELFTGLHHLLYPFYQPSDARNIAGCLSQQGKVASLPVLAQLGSIFSYHVAFKGLKLHGYYDTSTAPITASALADQITAIVNDPVIVLISGKITHTDERAIFGYHRPLSDLVAPCVLFELSPIHDAFSGSDSNLLGGKINGGDNLVCGEKDNGVAFVLHNNLRHLKCRIKSLGRMSPCTAQLNGEVIGRRI</sequence>
<evidence type="ECO:0008006" key="3">
    <source>
        <dbReference type="Google" id="ProtNLM"/>
    </source>
</evidence>
<organism evidence="1 2">
    <name type="scientific">Aspergillus glaucus CBS 516.65</name>
    <dbReference type="NCBI Taxonomy" id="1160497"/>
    <lineage>
        <taxon>Eukaryota</taxon>
        <taxon>Fungi</taxon>
        <taxon>Dikarya</taxon>
        <taxon>Ascomycota</taxon>
        <taxon>Pezizomycotina</taxon>
        <taxon>Eurotiomycetes</taxon>
        <taxon>Eurotiomycetidae</taxon>
        <taxon>Eurotiales</taxon>
        <taxon>Aspergillaceae</taxon>
        <taxon>Aspergillus</taxon>
        <taxon>Aspergillus subgen. Aspergillus</taxon>
    </lineage>
</organism>
<protein>
    <recommendedName>
        <fullName evidence="3">TLDc domain-containing protein</fullName>
    </recommendedName>
</protein>
<accession>A0A1L9VAR9</accession>
<proteinExistence type="predicted"/>
<evidence type="ECO:0000313" key="2">
    <source>
        <dbReference type="Proteomes" id="UP000184300"/>
    </source>
</evidence>
<gene>
    <name evidence="1" type="ORF">ASPGLDRAFT_51013</name>
</gene>